<sequence>MSQISLRDAIRIVRPEYVFLKLKPNNSIRNNNTHKIARAIASLYKNVLENIKKEEVMATRILGKQFFIPTKVSLETSAKVSYFIYIEKKKVEFYFIAPKQHLSVIKEKIGDVWTSITVEEVDSLPEFGKDATRYQLAYTKEDALSLNVDRRDNDLLRSTLNVVDVMEDGDRAGVFYNFIPASQFSWRSTYKHTIEKVKSKKPVDRNKLGTSYVFKMAVSFLVGTVDAVTSVFSDTKKVNSESPLESLLERLNGCIKISDSTQRKATANILDTQIIVMSKSDDTLRQRNNAKSLARTFDTISEDNELTHRSYKGEFKYTDRLLRGASVNKIGDEECQSFISIAGRDLLEQHNFIERVETQETEVPEDLQEGVMCVGINRYRGNDQQAFLSNDKEYKNLTLVLIGPTRAGKSTLIGNLSRDAIVVGECVIIFDYIGSCQLSSEVAALFPASQRLVIDCEDPTKMQGLGYNEVGLSADPFRQYDNAKKQTTQLMSLINSINADDTRLSAKMERYLTSAALVVFITGGSIRDVFGVLQDHKARGQFIKRVPASQQENLTEYISSLHELDEWKEGKKEAPPEIVGTKEHLITGVIDRLNKLKANTYMEAMLKKSTAGNIDLVKELQKPQLICLRMPETMFGTDGERDIYTTYWITKLWLALQIREQDIGDRTKLVKVNLIIDELYQVENTQKFLSDKLSRLAKFGCKPIISAHYLNQIKHIRDELRSANASYMLISGCDKKNFSELESELHPYKEEDLLKLPRYQSLNLLKSKEGYARFITKLPKPIN</sequence>
<name>A0ABN8HAR5_9BACL</name>
<dbReference type="InterPro" id="IPR027417">
    <property type="entry name" value="P-loop_NTPase"/>
</dbReference>
<gene>
    <name evidence="1" type="ORF">PAECIP111891_06694</name>
</gene>
<evidence type="ECO:0000313" key="1">
    <source>
        <dbReference type="EMBL" id="CAH1230601.1"/>
    </source>
</evidence>
<protein>
    <submittedName>
        <fullName evidence="1">Uncharacterized protein</fullName>
    </submittedName>
</protein>
<reference evidence="1" key="1">
    <citation type="submission" date="2022-01" db="EMBL/GenBank/DDBJ databases">
        <authorList>
            <person name="Criscuolo A."/>
        </authorList>
    </citation>
    <scope>NUCLEOTIDE SEQUENCE</scope>
    <source>
        <strain evidence="1">CIP111891</strain>
    </source>
</reference>
<organism evidence="1 2">
    <name type="scientific">Paenibacillus allorhizoplanae</name>
    <dbReference type="NCBI Taxonomy" id="2905648"/>
    <lineage>
        <taxon>Bacteria</taxon>
        <taxon>Bacillati</taxon>
        <taxon>Bacillota</taxon>
        <taxon>Bacilli</taxon>
        <taxon>Bacillales</taxon>
        <taxon>Paenibacillaceae</taxon>
        <taxon>Paenibacillus</taxon>
    </lineage>
</organism>
<comment type="caution">
    <text evidence="1">The sequence shown here is derived from an EMBL/GenBank/DDBJ whole genome shotgun (WGS) entry which is preliminary data.</text>
</comment>
<dbReference type="RefSeq" id="WP_236293057.1">
    <property type="nucleotide sequence ID" value="NZ_CAKMMW010000038.1"/>
</dbReference>
<keyword evidence="2" id="KW-1185">Reference proteome</keyword>
<dbReference type="EMBL" id="CAKMMW010000038">
    <property type="protein sequence ID" value="CAH1230601.1"/>
    <property type="molecule type" value="Genomic_DNA"/>
</dbReference>
<proteinExistence type="predicted"/>
<evidence type="ECO:0000313" key="2">
    <source>
        <dbReference type="Proteomes" id="UP000838821"/>
    </source>
</evidence>
<dbReference type="Proteomes" id="UP000838821">
    <property type="component" value="Unassembled WGS sequence"/>
</dbReference>
<accession>A0ABN8HAR5</accession>
<dbReference type="SUPFAM" id="SSF52540">
    <property type="entry name" value="P-loop containing nucleoside triphosphate hydrolases"/>
    <property type="match status" value="1"/>
</dbReference>